<comment type="similarity">
    <text evidence="1">Belongs to the FMO family.</text>
</comment>
<evidence type="ECO:0000256" key="2">
    <source>
        <dbReference type="ARBA" id="ARBA00010139"/>
    </source>
</evidence>
<dbReference type="SUPFAM" id="SSF51905">
    <property type="entry name" value="FAD/NAD(P)-binding domain"/>
    <property type="match status" value="2"/>
</dbReference>
<dbReference type="EMBL" id="JAFBBK010000001">
    <property type="protein sequence ID" value="MBM7413325.1"/>
    <property type="molecule type" value="Genomic_DNA"/>
</dbReference>
<dbReference type="PIRSF" id="PIRSF000332">
    <property type="entry name" value="FMO"/>
    <property type="match status" value="1"/>
</dbReference>
<dbReference type="InterPro" id="IPR000960">
    <property type="entry name" value="Flavin_mOase"/>
</dbReference>
<reference evidence="7 8" key="1">
    <citation type="submission" date="2021-01" db="EMBL/GenBank/DDBJ databases">
        <title>Genomics of switchgrass bacterial isolates.</title>
        <authorList>
            <person name="Shade A."/>
        </authorList>
    </citation>
    <scope>NUCLEOTIDE SEQUENCE [LARGE SCALE GENOMIC DNA]</scope>
    <source>
        <strain evidence="7 8">PvP111</strain>
    </source>
</reference>
<gene>
    <name evidence="7" type="ORF">JOE42_000058</name>
</gene>
<organism evidence="7 8">
    <name type="scientific">Rhodococcoides corynebacterioides</name>
    <dbReference type="NCBI Taxonomy" id="53972"/>
    <lineage>
        <taxon>Bacteria</taxon>
        <taxon>Bacillati</taxon>
        <taxon>Actinomycetota</taxon>
        <taxon>Actinomycetes</taxon>
        <taxon>Mycobacteriales</taxon>
        <taxon>Nocardiaceae</taxon>
        <taxon>Rhodococcoides</taxon>
    </lineage>
</organism>
<keyword evidence="4" id="KW-0274">FAD</keyword>
<dbReference type="Pfam" id="PF00743">
    <property type="entry name" value="FMO-like"/>
    <property type="match status" value="1"/>
</dbReference>
<comment type="similarity">
    <text evidence="2">Belongs to the FAD-binding monooxygenase family.</text>
</comment>
<accession>A0ABS2KMW8</accession>
<dbReference type="PANTHER" id="PTHR23023">
    <property type="entry name" value="DIMETHYLANILINE MONOOXYGENASE"/>
    <property type="match status" value="1"/>
</dbReference>
<keyword evidence="3" id="KW-0285">Flavoprotein</keyword>
<dbReference type="Gene3D" id="3.50.50.60">
    <property type="entry name" value="FAD/NAD(P)-binding domain"/>
    <property type="match status" value="1"/>
</dbReference>
<protein>
    <submittedName>
        <fullName evidence="7">Cation diffusion facilitator CzcD-associated flavoprotein CzcO</fullName>
    </submittedName>
</protein>
<name>A0ABS2KMW8_9NOCA</name>
<evidence type="ECO:0000313" key="7">
    <source>
        <dbReference type="EMBL" id="MBM7413325.1"/>
    </source>
</evidence>
<evidence type="ECO:0000256" key="3">
    <source>
        <dbReference type="ARBA" id="ARBA00022630"/>
    </source>
</evidence>
<evidence type="ECO:0000256" key="4">
    <source>
        <dbReference type="ARBA" id="ARBA00022827"/>
    </source>
</evidence>
<dbReference type="RefSeq" id="WP_204865925.1">
    <property type="nucleotide sequence ID" value="NZ_JAFBBK010000001.1"/>
</dbReference>
<dbReference type="InterPro" id="IPR036188">
    <property type="entry name" value="FAD/NAD-bd_sf"/>
</dbReference>
<sequence length="508" mass="55280">MSVHSIRPSKTIAIVGAGFAGLSSARVLSELGHDVVVYEKAPDVGGVWSATRRYPGLKTQNNKGTYALSEMPMPKQYPEWPTGEQVQSYLENYARTFDLMDRVHCDTEVIDAAPTPTGGWDVTTKRTDAAVHGDEPVTNTEHVDHLILASGIFSEPFVPAFDGADVFLAAGGQIFPAGDLHSLDQVDGKHAIIVGYGKSACDITVEVSTVAASTTVVARELLWKLPRKIRNLVNYKFIMLTRLGEGLFRYHSVNGVERVLHAADSTIADSMVSSVGSVTTKQLGLKTLGLVPAGSFADIARSTVSLVSEGFFEGIADGTIAVRRETTIVRLLEKEGYPQAELSDGTVIRADVVLAATGWKQNIPFLSPDVLRRFTDDNGDYVLYQQIHPVGVSDLSFAGYNSSFFSPLSAETSALWIGSLLGGNHTLPSDDDMRTSVAERLAWMRERTNGNHARGTNIIPFSVHNIDETLDEIGINVSMLTRAKQWLFPVNPSDYRGIVKTLKKRIQG</sequence>
<evidence type="ECO:0000256" key="5">
    <source>
        <dbReference type="ARBA" id="ARBA00022857"/>
    </source>
</evidence>
<dbReference type="Proteomes" id="UP000703038">
    <property type="component" value="Unassembled WGS sequence"/>
</dbReference>
<proteinExistence type="inferred from homology"/>
<keyword evidence="8" id="KW-1185">Reference proteome</keyword>
<keyword evidence="6" id="KW-0560">Oxidoreductase</keyword>
<evidence type="ECO:0000313" key="8">
    <source>
        <dbReference type="Proteomes" id="UP000703038"/>
    </source>
</evidence>
<dbReference type="PRINTS" id="PR00370">
    <property type="entry name" value="FMOXYGENASE"/>
</dbReference>
<evidence type="ECO:0000256" key="1">
    <source>
        <dbReference type="ARBA" id="ARBA00009183"/>
    </source>
</evidence>
<dbReference type="InterPro" id="IPR020946">
    <property type="entry name" value="Flavin_mOase-like"/>
</dbReference>
<dbReference type="InterPro" id="IPR050346">
    <property type="entry name" value="FMO-like"/>
</dbReference>
<comment type="caution">
    <text evidence="7">The sequence shown here is derived from an EMBL/GenBank/DDBJ whole genome shotgun (WGS) entry which is preliminary data.</text>
</comment>
<evidence type="ECO:0000256" key="6">
    <source>
        <dbReference type="ARBA" id="ARBA00023002"/>
    </source>
</evidence>
<keyword evidence="5" id="KW-0521">NADP</keyword>